<keyword evidence="5" id="KW-1185">Reference proteome</keyword>
<organism evidence="4 5">
    <name type="scientific">Datura stramonium</name>
    <name type="common">Jimsonweed</name>
    <name type="synonym">Common thornapple</name>
    <dbReference type="NCBI Taxonomy" id="4076"/>
    <lineage>
        <taxon>Eukaryota</taxon>
        <taxon>Viridiplantae</taxon>
        <taxon>Streptophyta</taxon>
        <taxon>Embryophyta</taxon>
        <taxon>Tracheophyta</taxon>
        <taxon>Spermatophyta</taxon>
        <taxon>Magnoliopsida</taxon>
        <taxon>eudicotyledons</taxon>
        <taxon>Gunneridae</taxon>
        <taxon>Pentapetalae</taxon>
        <taxon>asterids</taxon>
        <taxon>lamiids</taxon>
        <taxon>Solanales</taxon>
        <taxon>Solanaceae</taxon>
        <taxon>Solanoideae</taxon>
        <taxon>Datureae</taxon>
        <taxon>Datura</taxon>
    </lineage>
</organism>
<proteinExistence type="predicted"/>
<evidence type="ECO:0000313" key="4">
    <source>
        <dbReference type="EMBL" id="MCE3050510.1"/>
    </source>
</evidence>
<protein>
    <submittedName>
        <fullName evidence="4">Uncharacterized protein</fullName>
    </submittedName>
</protein>
<dbReference type="PROSITE" id="PS00354">
    <property type="entry name" value="HMGI_Y"/>
    <property type="match status" value="1"/>
</dbReference>
<name>A0ABS8WLX9_DATST</name>
<gene>
    <name evidence="4" type="ORF">HAX54_047404</name>
</gene>
<dbReference type="EMBL" id="JACEIK010007651">
    <property type="protein sequence ID" value="MCE3050510.1"/>
    <property type="molecule type" value="Genomic_DNA"/>
</dbReference>
<evidence type="ECO:0000256" key="3">
    <source>
        <dbReference type="SAM" id="MobiDB-lite"/>
    </source>
</evidence>
<accession>A0ABS8WLX9</accession>
<evidence type="ECO:0000313" key="5">
    <source>
        <dbReference type="Proteomes" id="UP000823775"/>
    </source>
</evidence>
<keyword evidence="2" id="KW-0539">Nucleus</keyword>
<feature type="region of interest" description="Disordered" evidence="3">
    <location>
        <begin position="25"/>
        <end position="47"/>
    </location>
</feature>
<dbReference type="InterPro" id="IPR000637">
    <property type="entry name" value="HMGI/Y_DNA-bd_CS"/>
</dbReference>
<evidence type="ECO:0000256" key="1">
    <source>
        <dbReference type="ARBA" id="ARBA00004123"/>
    </source>
</evidence>
<comment type="subcellular location">
    <subcellularLocation>
        <location evidence="1">Nucleus</location>
    </subcellularLocation>
</comment>
<evidence type="ECO:0000256" key="2">
    <source>
        <dbReference type="ARBA" id="ARBA00023242"/>
    </source>
</evidence>
<reference evidence="4 5" key="1">
    <citation type="journal article" date="2021" name="BMC Genomics">
        <title>Datura genome reveals duplications of psychoactive alkaloid biosynthetic genes and high mutation rate following tissue culture.</title>
        <authorList>
            <person name="Rajewski A."/>
            <person name="Carter-House D."/>
            <person name="Stajich J."/>
            <person name="Litt A."/>
        </authorList>
    </citation>
    <scope>NUCLEOTIDE SEQUENCE [LARGE SCALE GENOMIC DNA]</scope>
    <source>
        <strain evidence="4">AR-01</strain>
    </source>
</reference>
<sequence>MAGKRGRGRPRKSVVAMSLLNFTVSGSRSRPPVDPQSNSSNSHITGLKLGKDSLTGVGILVAYTNSLAHGAGSPTTPLLRPIVGTLPIDVIVWECRGDSTRALATNEGEESI</sequence>
<dbReference type="Proteomes" id="UP000823775">
    <property type="component" value="Unassembled WGS sequence"/>
</dbReference>
<comment type="caution">
    <text evidence="4">The sequence shown here is derived from an EMBL/GenBank/DDBJ whole genome shotgun (WGS) entry which is preliminary data.</text>
</comment>
<feature type="compositionally biased region" description="Polar residues" evidence="3">
    <location>
        <begin position="35"/>
        <end position="44"/>
    </location>
</feature>